<dbReference type="Proteomes" id="UP001168098">
    <property type="component" value="Unassembled WGS sequence"/>
</dbReference>
<evidence type="ECO:0000256" key="12">
    <source>
        <dbReference type="ARBA" id="ARBA00023180"/>
    </source>
</evidence>
<dbReference type="GO" id="GO:0005886">
    <property type="term" value="C:plasma membrane"/>
    <property type="evidence" value="ECO:0007669"/>
    <property type="project" value="TreeGrafter"/>
</dbReference>
<feature type="domain" description="Protein kinase" evidence="16">
    <location>
        <begin position="400"/>
        <end position="675"/>
    </location>
</feature>
<evidence type="ECO:0000256" key="11">
    <source>
        <dbReference type="ARBA" id="ARBA00023157"/>
    </source>
</evidence>
<dbReference type="InterPro" id="IPR000719">
    <property type="entry name" value="Prot_kinase_dom"/>
</dbReference>
<reference evidence="17 18" key="1">
    <citation type="journal article" date="2023" name="BMC Biotechnol.">
        <title>Vitis rotundifolia cv Carlos genome sequencing.</title>
        <authorList>
            <person name="Huff M."/>
            <person name="Hulse-Kemp A."/>
            <person name="Scheffler B."/>
            <person name="Youngblood R."/>
            <person name="Simpson S."/>
            <person name="Babiker E."/>
            <person name="Staton M."/>
        </authorList>
    </citation>
    <scope>NUCLEOTIDE SEQUENCE [LARGE SCALE GENOMIC DNA]</scope>
    <source>
        <tissue evidence="17">Leaf</tissue>
    </source>
</reference>
<evidence type="ECO:0000259" key="16">
    <source>
        <dbReference type="PROSITE" id="PS50011"/>
    </source>
</evidence>
<dbReference type="PROSITE" id="PS50011">
    <property type="entry name" value="PROTEIN_KINASE_DOM"/>
    <property type="match status" value="1"/>
</dbReference>
<keyword evidence="6" id="KW-0547">Nucleotide-binding</keyword>
<name>A0AA38YUZ5_VITRO</name>
<dbReference type="SMART" id="SM00220">
    <property type="entry name" value="S_TKc"/>
    <property type="match status" value="1"/>
</dbReference>
<dbReference type="InterPro" id="IPR011009">
    <property type="entry name" value="Kinase-like_dom_sf"/>
</dbReference>
<keyword evidence="10" id="KW-0472">Membrane</keyword>
<evidence type="ECO:0000256" key="14">
    <source>
        <dbReference type="ARBA" id="ARBA00047951"/>
    </source>
</evidence>
<organism evidence="17 18">
    <name type="scientific">Vitis rotundifolia</name>
    <name type="common">Muscadine grape</name>
    <dbReference type="NCBI Taxonomy" id="103349"/>
    <lineage>
        <taxon>Eukaryota</taxon>
        <taxon>Viridiplantae</taxon>
        <taxon>Streptophyta</taxon>
        <taxon>Embryophyta</taxon>
        <taxon>Tracheophyta</taxon>
        <taxon>Spermatophyta</taxon>
        <taxon>Magnoliopsida</taxon>
        <taxon>eudicotyledons</taxon>
        <taxon>Gunneridae</taxon>
        <taxon>Pentapetalae</taxon>
        <taxon>rosids</taxon>
        <taxon>Vitales</taxon>
        <taxon>Vitaceae</taxon>
        <taxon>Viteae</taxon>
        <taxon>Vitis</taxon>
    </lineage>
</organism>
<dbReference type="SUPFAM" id="SSF56112">
    <property type="entry name" value="Protein kinase-like (PK-like)"/>
    <property type="match status" value="1"/>
</dbReference>
<comment type="caution">
    <text evidence="17">The sequence shown here is derived from an EMBL/GenBank/DDBJ whole genome shotgun (WGS) entry which is preliminary data.</text>
</comment>
<dbReference type="GO" id="GO:0007166">
    <property type="term" value="P:cell surface receptor signaling pathway"/>
    <property type="evidence" value="ECO:0007669"/>
    <property type="project" value="InterPro"/>
</dbReference>
<keyword evidence="18" id="KW-1185">Reference proteome</keyword>
<dbReference type="PANTHER" id="PTHR27005:SF515">
    <property type="entry name" value="WALL-ASSOCIATED RECEPTOR KINASE-LIKE 10-RELATED"/>
    <property type="match status" value="1"/>
</dbReference>
<evidence type="ECO:0000256" key="9">
    <source>
        <dbReference type="ARBA" id="ARBA00022989"/>
    </source>
</evidence>
<protein>
    <recommendedName>
        <fullName evidence="16">Protein kinase domain-containing protein</fullName>
    </recommendedName>
</protein>
<evidence type="ECO:0000256" key="2">
    <source>
        <dbReference type="ARBA" id="ARBA00022527"/>
    </source>
</evidence>
<dbReference type="InterPro" id="IPR025287">
    <property type="entry name" value="WAK_GUB"/>
</dbReference>
<sequence>MIMKLGLLLIISFLCLTAKASSPPDEYMVKPNCRYRCGNVTIPFPFGIGDSCYLNVWYSVNCSINISSGAEKPFLNHTKLNLELLNVSLEHRTVEVNSPIASYDQRQEGSNTSRPSIDLDKSPFLFSRLDNMFVVLGCGQAKLMDHENVWADCTSICNHSYPAQGRNGLNFCQTPIPSTDSYYLNNYRVSFTRDCEGNNYSNSTTHAFLLARHWFSHIFTKPEDITSVKYAPLSLLWKTKSGDNASSDCNRIAYYNPMMGFYVHYSCSCPLRHEGNPYLHKGCDHVVKECTNCRGTCDYRYKFDDPSYRKYHIEYSCITKDRLRPIILGVSISGGSLLLLLGSIGLYKVVKKKKEIRLKRQFFKRNGGLLLEQQISSGEVAIEKTKIFTSKELEKATDNFNLNRILGQGGQGTVYKGMLTDGRIVAVKKSMIVEESQIGRFINEIVILSQINHRNIVGLLGCCLETEVPSLVYEYISNGTLFQLIHSQDTDFPFSWEMRLQIAIEVAGALAYLHSTCSIPIYHRDIKSTNILLDDKYKAKVSDFGASRSISIDQTHLTTLVQGTFGYLDPEYFQSSQFTEKSDVYSFGVVLVELLTGQKPICSTRPQEEKSLATHFILSVQESRLFDILDARVVKEGGKDEIMTIAYLAYRCLNLNGRKRPTMKEVTMELEHIRVSPPPFKVEQNFEENACIEMEITGPLDSTSSFKRSCLNYSKTSSSDKQPLLFNTL</sequence>
<comment type="subcellular location">
    <subcellularLocation>
        <location evidence="1">Membrane</location>
        <topology evidence="1">Single-pass type I membrane protein</topology>
    </subcellularLocation>
</comment>
<evidence type="ECO:0000313" key="17">
    <source>
        <dbReference type="EMBL" id="KAJ9677119.1"/>
    </source>
</evidence>
<evidence type="ECO:0000256" key="13">
    <source>
        <dbReference type="ARBA" id="ARBA00047558"/>
    </source>
</evidence>
<evidence type="ECO:0000256" key="15">
    <source>
        <dbReference type="SAM" id="SignalP"/>
    </source>
</evidence>
<keyword evidence="7" id="KW-0418">Kinase</keyword>
<dbReference type="InterPro" id="IPR008271">
    <property type="entry name" value="Ser/Thr_kinase_AS"/>
</dbReference>
<accession>A0AA38YUZ5</accession>
<dbReference type="GO" id="GO:0004674">
    <property type="term" value="F:protein serine/threonine kinase activity"/>
    <property type="evidence" value="ECO:0007669"/>
    <property type="project" value="UniProtKB-KW"/>
</dbReference>
<evidence type="ECO:0000313" key="18">
    <source>
        <dbReference type="Proteomes" id="UP001168098"/>
    </source>
</evidence>
<dbReference type="PROSITE" id="PS00108">
    <property type="entry name" value="PROTEIN_KINASE_ST"/>
    <property type="match status" value="1"/>
</dbReference>
<evidence type="ECO:0000256" key="4">
    <source>
        <dbReference type="ARBA" id="ARBA00022692"/>
    </source>
</evidence>
<keyword evidence="3" id="KW-0808">Transferase</keyword>
<keyword evidence="2" id="KW-0723">Serine/threonine-protein kinase</keyword>
<dbReference type="GO" id="GO:0005524">
    <property type="term" value="F:ATP binding"/>
    <property type="evidence" value="ECO:0007669"/>
    <property type="project" value="UniProtKB-KW"/>
</dbReference>
<evidence type="ECO:0000256" key="6">
    <source>
        <dbReference type="ARBA" id="ARBA00022741"/>
    </source>
</evidence>
<keyword evidence="4" id="KW-0812">Transmembrane</keyword>
<keyword evidence="9" id="KW-1133">Transmembrane helix</keyword>
<keyword evidence="5 15" id="KW-0732">Signal</keyword>
<dbReference type="Pfam" id="PF13947">
    <property type="entry name" value="GUB_WAK_bind"/>
    <property type="match status" value="1"/>
</dbReference>
<dbReference type="CDD" id="cd14066">
    <property type="entry name" value="STKc_IRAK"/>
    <property type="match status" value="1"/>
</dbReference>
<evidence type="ECO:0000256" key="1">
    <source>
        <dbReference type="ARBA" id="ARBA00004479"/>
    </source>
</evidence>
<evidence type="ECO:0000256" key="5">
    <source>
        <dbReference type="ARBA" id="ARBA00022729"/>
    </source>
</evidence>
<dbReference type="PANTHER" id="PTHR27005">
    <property type="entry name" value="WALL-ASSOCIATED RECEPTOR KINASE-LIKE 21"/>
    <property type="match status" value="1"/>
</dbReference>
<proteinExistence type="predicted"/>
<keyword evidence="12" id="KW-0325">Glycoprotein</keyword>
<evidence type="ECO:0000256" key="3">
    <source>
        <dbReference type="ARBA" id="ARBA00022679"/>
    </source>
</evidence>
<dbReference type="GO" id="GO:0030247">
    <property type="term" value="F:polysaccharide binding"/>
    <property type="evidence" value="ECO:0007669"/>
    <property type="project" value="InterPro"/>
</dbReference>
<dbReference type="InterPro" id="IPR045274">
    <property type="entry name" value="WAK-like"/>
</dbReference>
<comment type="catalytic activity">
    <reaction evidence="14">
        <text>L-threonyl-[protein] + ATP = O-phospho-L-threonyl-[protein] + ADP + H(+)</text>
        <dbReference type="Rhea" id="RHEA:46608"/>
        <dbReference type="Rhea" id="RHEA-COMP:11060"/>
        <dbReference type="Rhea" id="RHEA-COMP:11605"/>
        <dbReference type="ChEBI" id="CHEBI:15378"/>
        <dbReference type="ChEBI" id="CHEBI:30013"/>
        <dbReference type="ChEBI" id="CHEBI:30616"/>
        <dbReference type="ChEBI" id="CHEBI:61977"/>
        <dbReference type="ChEBI" id="CHEBI:456216"/>
    </reaction>
</comment>
<dbReference type="FunFam" id="3.30.200.20:FF:000043">
    <property type="entry name" value="Wall-associated receptor kinase 2"/>
    <property type="match status" value="1"/>
</dbReference>
<evidence type="ECO:0000256" key="8">
    <source>
        <dbReference type="ARBA" id="ARBA00022840"/>
    </source>
</evidence>
<gene>
    <name evidence="17" type="ORF">PVL29_022226</name>
</gene>
<dbReference type="EMBL" id="JARBHA010000017">
    <property type="protein sequence ID" value="KAJ9677119.1"/>
    <property type="molecule type" value="Genomic_DNA"/>
</dbReference>
<evidence type="ECO:0000256" key="10">
    <source>
        <dbReference type="ARBA" id="ARBA00023136"/>
    </source>
</evidence>
<dbReference type="Gene3D" id="3.30.200.20">
    <property type="entry name" value="Phosphorylase Kinase, domain 1"/>
    <property type="match status" value="1"/>
</dbReference>
<keyword evidence="8" id="KW-0067">ATP-binding</keyword>
<dbReference type="Gene3D" id="1.10.510.10">
    <property type="entry name" value="Transferase(Phosphotransferase) domain 1"/>
    <property type="match status" value="1"/>
</dbReference>
<keyword evidence="11" id="KW-1015">Disulfide bond</keyword>
<feature type="chain" id="PRO_5041209077" description="Protein kinase domain-containing protein" evidence="15">
    <location>
        <begin position="21"/>
        <end position="729"/>
    </location>
</feature>
<comment type="catalytic activity">
    <reaction evidence="13">
        <text>L-seryl-[protein] + ATP = O-phospho-L-seryl-[protein] + ADP + H(+)</text>
        <dbReference type="Rhea" id="RHEA:17989"/>
        <dbReference type="Rhea" id="RHEA-COMP:9863"/>
        <dbReference type="Rhea" id="RHEA-COMP:11604"/>
        <dbReference type="ChEBI" id="CHEBI:15378"/>
        <dbReference type="ChEBI" id="CHEBI:29999"/>
        <dbReference type="ChEBI" id="CHEBI:30616"/>
        <dbReference type="ChEBI" id="CHEBI:83421"/>
        <dbReference type="ChEBI" id="CHEBI:456216"/>
    </reaction>
</comment>
<dbReference type="Pfam" id="PF00069">
    <property type="entry name" value="Pkinase"/>
    <property type="match status" value="1"/>
</dbReference>
<dbReference type="AlphaFoldDB" id="A0AA38YUZ5"/>
<evidence type="ECO:0000256" key="7">
    <source>
        <dbReference type="ARBA" id="ARBA00022777"/>
    </source>
</evidence>
<dbReference type="FunFam" id="1.10.510.10:FF:000084">
    <property type="entry name" value="Wall-associated receptor kinase 2"/>
    <property type="match status" value="1"/>
</dbReference>
<feature type="signal peptide" evidence="15">
    <location>
        <begin position="1"/>
        <end position="20"/>
    </location>
</feature>